<dbReference type="InterPro" id="IPR050173">
    <property type="entry name" value="ABC_transporter_C-like"/>
</dbReference>
<sequence length="261" mass="30028">MNANIVHKNPSPYLKSNYVSIFFFSWLGNLLSKSHKKALEVFDLYDVLPELNSIPLTDKLESKWFDEINKARQQNREPSLLRATIRMIGVKPLLNGLLLIPVELTKVLQPALLIYLLGYFQPCSTMSTLTGWLLASGIILMPVITTIFFHPYFYRMQMYALQLRLAYSGLVYRKVLRLSGRSANTISSGQITNILSNDVSQVETALHFINHLWVAPLEVMIVPIFFWYFGSNFYVSFIAIGYTVMLFCFQSLYGKLLVKFR</sequence>
<evidence type="ECO:0000256" key="6">
    <source>
        <dbReference type="ARBA" id="ARBA00022840"/>
    </source>
</evidence>
<evidence type="ECO:0000313" key="11">
    <source>
        <dbReference type="EMBL" id="CAF1009021.1"/>
    </source>
</evidence>
<dbReference type="EMBL" id="CAJNOQ010003372">
    <property type="protein sequence ID" value="CAF1009021.1"/>
    <property type="molecule type" value="Genomic_DNA"/>
</dbReference>
<feature type="transmembrane region" description="Helical" evidence="9">
    <location>
        <begin position="208"/>
        <end position="228"/>
    </location>
</feature>
<dbReference type="PANTHER" id="PTHR24223:SF456">
    <property type="entry name" value="MULTIDRUG RESISTANCE-ASSOCIATED PROTEIN LETHAL(2)03659"/>
    <property type="match status" value="1"/>
</dbReference>
<gene>
    <name evidence="11" type="ORF">GPM918_LOCUS14162</name>
    <name evidence="12" type="ORF">SRO942_LOCUS14158</name>
</gene>
<accession>A0A814HEC4</accession>
<evidence type="ECO:0000313" key="13">
    <source>
        <dbReference type="Proteomes" id="UP000663829"/>
    </source>
</evidence>
<evidence type="ECO:0000256" key="3">
    <source>
        <dbReference type="ARBA" id="ARBA00022448"/>
    </source>
</evidence>
<keyword evidence="5" id="KW-0547">Nucleotide-binding</keyword>
<dbReference type="Proteomes" id="UP000681722">
    <property type="component" value="Unassembled WGS sequence"/>
</dbReference>
<evidence type="ECO:0000256" key="2">
    <source>
        <dbReference type="ARBA" id="ARBA00009726"/>
    </source>
</evidence>
<keyword evidence="3" id="KW-0813">Transport</keyword>
<comment type="subcellular location">
    <subcellularLocation>
        <location evidence="1">Membrane</location>
        <topology evidence="1">Multi-pass membrane protein</topology>
    </subcellularLocation>
</comment>
<keyword evidence="8 9" id="KW-0472">Membrane</keyword>
<evidence type="ECO:0000313" key="12">
    <source>
        <dbReference type="EMBL" id="CAF3780089.1"/>
    </source>
</evidence>
<name>A0A814HEC4_9BILA</name>
<keyword evidence="6" id="KW-0067">ATP-binding</keyword>
<dbReference type="SUPFAM" id="SSF90123">
    <property type="entry name" value="ABC transporter transmembrane region"/>
    <property type="match status" value="1"/>
</dbReference>
<evidence type="ECO:0000256" key="4">
    <source>
        <dbReference type="ARBA" id="ARBA00022692"/>
    </source>
</evidence>
<dbReference type="Gene3D" id="1.20.1560.10">
    <property type="entry name" value="ABC transporter type 1, transmembrane domain"/>
    <property type="match status" value="1"/>
</dbReference>
<protein>
    <recommendedName>
        <fullName evidence="10">ABC transmembrane type-1 domain-containing protein</fullName>
    </recommendedName>
</protein>
<reference evidence="11" key="1">
    <citation type="submission" date="2021-02" db="EMBL/GenBank/DDBJ databases">
        <authorList>
            <person name="Nowell W R."/>
        </authorList>
    </citation>
    <scope>NUCLEOTIDE SEQUENCE</scope>
</reference>
<dbReference type="GO" id="GO:0016020">
    <property type="term" value="C:membrane"/>
    <property type="evidence" value="ECO:0007669"/>
    <property type="project" value="UniProtKB-SubCell"/>
</dbReference>
<dbReference type="Proteomes" id="UP000663829">
    <property type="component" value="Unassembled WGS sequence"/>
</dbReference>
<evidence type="ECO:0000256" key="5">
    <source>
        <dbReference type="ARBA" id="ARBA00022741"/>
    </source>
</evidence>
<feature type="transmembrane region" description="Helical" evidence="9">
    <location>
        <begin position="132"/>
        <end position="154"/>
    </location>
</feature>
<feature type="transmembrane region" description="Helical" evidence="9">
    <location>
        <begin position="234"/>
        <end position="253"/>
    </location>
</feature>
<keyword evidence="13" id="KW-1185">Reference proteome</keyword>
<dbReference type="AlphaFoldDB" id="A0A814HEC4"/>
<dbReference type="InterPro" id="IPR036640">
    <property type="entry name" value="ABC1_TM_sf"/>
</dbReference>
<dbReference type="GO" id="GO:0005524">
    <property type="term" value="F:ATP binding"/>
    <property type="evidence" value="ECO:0007669"/>
    <property type="project" value="UniProtKB-KW"/>
</dbReference>
<dbReference type="OrthoDB" id="6500128at2759"/>
<evidence type="ECO:0000256" key="1">
    <source>
        <dbReference type="ARBA" id="ARBA00004141"/>
    </source>
</evidence>
<feature type="non-terminal residue" evidence="11">
    <location>
        <position position="1"/>
    </location>
</feature>
<comment type="caution">
    <text evidence="11">The sequence shown here is derived from an EMBL/GenBank/DDBJ whole genome shotgun (WGS) entry which is preliminary data.</text>
</comment>
<dbReference type="EMBL" id="CAJOBC010003371">
    <property type="protein sequence ID" value="CAF3780089.1"/>
    <property type="molecule type" value="Genomic_DNA"/>
</dbReference>
<dbReference type="PANTHER" id="PTHR24223">
    <property type="entry name" value="ATP-BINDING CASSETTE SUB-FAMILY C"/>
    <property type="match status" value="1"/>
</dbReference>
<evidence type="ECO:0000256" key="7">
    <source>
        <dbReference type="ARBA" id="ARBA00022989"/>
    </source>
</evidence>
<keyword evidence="7 9" id="KW-1133">Transmembrane helix</keyword>
<comment type="similarity">
    <text evidence="2">Belongs to the ABC transporter superfamily. ABCC family. Conjugate transporter (TC 3.A.1.208) subfamily.</text>
</comment>
<organism evidence="11 13">
    <name type="scientific">Didymodactylos carnosus</name>
    <dbReference type="NCBI Taxonomy" id="1234261"/>
    <lineage>
        <taxon>Eukaryota</taxon>
        <taxon>Metazoa</taxon>
        <taxon>Spiralia</taxon>
        <taxon>Gnathifera</taxon>
        <taxon>Rotifera</taxon>
        <taxon>Eurotatoria</taxon>
        <taxon>Bdelloidea</taxon>
        <taxon>Philodinida</taxon>
        <taxon>Philodinidae</taxon>
        <taxon>Didymodactylos</taxon>
    </lineage>
</organism>
<feature type="domain" description="ABC transmembrane type-1" evidence="10">
    <location>
        <begin position="93"/>
        <end position="261"/>
    </location>
</feature>
<feature type="transmembrane region" description="Helical" evidence="9">
    <location>
        <begin position="96"/>
        <end position="120"/>
    </location>
</feature>
<dbReference type="Pfam" id="PF00664">
    <property type="entry name" value="ABC_membrane"/>
    <property type="match status" value="1"/>
</dbReference>
<dbReference type="InterPro" id="IPR011527">
    <property type="entry name" value="ABC1_TM_dom"/>
</dbReference>
<evidence type="ECO:0000259" key="10">
    <source>
        <dbReference type="PROSITE" id="PS50929"/>
    </source>
</evidence>
<dbReference type="GO" id="GO:0140359">
    <property type="term" value="F:ABC-type transporter activity"/>
    <property type="evidence" value="ECO:0007669"/>
    <property type="project" value="InterPro"/>
</dbReference>
<evidence type="ECO:0000256" key="8">
    <source>
        <dbReference type="ARBA" id="ARBA00023136"/>
    </source>
</evidence>
<keyword evidence="4 9" id="KW-0812">Transmembrane</keyword>
<evidence type="ECO:0000256" key="9">
    <source>
        <dbReference type="SAM" id="Phobius"/>
    </source>
</evidence>
<proteinExistence type="inferred from homology"/>
<dbReference type="PROSITE" id="PS50929">
    <property type="entry name" value="ABC_TM1F"/>
    <property type="match status" value="1"/>
</dbReference>